<dbReference type="Proteomes" id="UP001321486">
    <property type="component" value="Chromosome"/>
</dbReference>
<name>A0ABN6Y416_9MICO</name>
<sequence>MHVIDPARRRTQSWPGVVKHAGGLSPNDVVEIGGIRVTSLARTGADIALSAPRADAVTILDCILARCGGDSSAVAASLGERPRARAAKAAARALAFASPQSQSPGESFARVVLDEIGAPEPVLQRPFFDERGAIGEVDFWFDAQGAMLEFDGVVKYTEARYLGRLTPAEVVVREKRREDRIRRRPEVRGFTRCDWRDLHEPRRLAKLLGGVGVPLLRPP</sequence>
<accession>A0ABN6Y416</accession>
<gene>
    <name evidence="1" type="ORF">GCM10025867_43330</name>
</gene>
<protein>
    <recommendedName>
        <fullName evidence="3">Transcriptional regulator, AbiEi antitoxin, Type IV TA system</fullName>
    </recommendedName>
</protein>
<dbReference type="EMBL" id="AP027732">
    <property type="protein sequence ID" value="BDZ52092.1"/>
    <property type="molecule type" value="Genomic_DNA"/>
</dbReference>
<reference evidence="2" key="1">
    <citation type="journal article" date="2019" name="Int. J. Syst. Evol. Microbiol.">
        <title>The Global Catalogue of Microorganisms (GCM) 10K type strain sequencing project: providing services to taxonomists for standard genome sequencing and annotation.</title>
        <authorList>
            <consortium name="The Broad Institute Genomics Platform"/>
            <consortium name="The Broad Institute Genome Sequencing Center for Infectious Disease"/>
            <person name="Wu L."/>
            <person name="Ma J."/>
        </authorList>
    </citation>
    <scope>NUCLEOTIDE SEQUENCE [LARGE SCALE GENOMIC DNA]</scope>
    <source>
        <strain evidence="2">NBRC 108728</strain>
    </source>
</reference>
<evidence type="ECO:0000313" key="2">
    <source>
        <dbReference type="Proteomes" id="UP001321486"/>
    </source>
</evidence>
<proteinExistence type="predicted"/>
<organism evidence="1 2">
    <name type="scientific">Frondihabitans sucicola</name>
    <dbReference type="NCBI Taxonomy" id="1268041"/>
    <lineage>
        <taxon>Bacteria</taxon>
        <taxon>Bacillati</taxon>
        <taxon>Actinomycetota</taxon>
        <taxon>Actinomycetes</taxon>
        <taxon>Micrococcales</taxon>
        <taxon>Microbacteriaceae</taxon>
        <taxon>Frondihabitans</taxon>
    </lineage>
</organism>
<evidence type="ECO:0008006" key="3">
    <source>
        <dbReference type="Google" id="ProtNLM"/>
    </source>
</evidence>
<keyword evidence="2" id="KW-1185">Reference proteome</keyword>
<evidence type="ECO:0000313" key="1">
    <source>
        <dbReference type="EMBL" id="BDZ52092.1"/>
    </source>
</evidence>